<dbReference type="OrthoDB" id="9803824at2"/>
<dbReference type="SUPFAM" id="SSF55073">
    <property type="entry name" value="Nucleotide cyclase"/>
    <property type="match status" value="1"/>
</dbReference>
<dbReference type="PANTHER" id="PTHR43102">
    <property type="entry name" value="SLR1143 PROTEIN"/>
    <property type="match status" value="1"/>
</dbReference>
<organism evidence="2 3">
    <name type="scientific">Solilutibacter pythonis</name>
    <dbReference type="NCBI Taxonomy" id="2483112"/>
    <lineage>
        <taxon>Bacteria</taxon>
        <taxon>Pseudomonadati</taxon>
        <taxon>Pseudomonadota</taxon>
        <taxon>Gammaproteobacteria</taxon>
        <taxon>Lysobacterales</taxon>
        <taxon>Lysobacteraceae</taxon>
        <taxon>Solilutibacter</taxon>
    </lineage>
</organism>
<dbReference type="PROSITE" id="PS50887">
    <property type="entry name" value="GGDEF"/>
    <property type="match status" value="1"/>
</dbReference>
<dbReference type="AlphaFoldDB" id="A0A3M2I546"/>
<accession>A0A3M2I546</accession>
<dbReference type="Pfam" id="PF00990">
    <property type="entry name" value="GGDEF"/>
    <property type="match status" value="1"/>
</dbReference>
<dbReference type="InterPro" id="IPR043128">
    <property type="entry name" value="Rev_trsase/Diguanyl_cyclase"/>
</dbReference>
<name>A0A3M2I546_9GAMM</name>
<keyword evidence="3" id="KW-1185">Reference proteome</keyword>
<dbReference type="InterPro" id="IPR029787">
    <property type="entry name" value="Nucleotide_cyclase"/>
</dbReference>
<dbReference type="EMBL" id="RFLY01000006">
    <property type="protein sequence ID" value="RMH93384.1"/>
    <property type="molecule type" value="Genomic_DNA"/>
</dbReference>
<dbReference type="Proteomes" id="UP000275012">
    <property type="component" value="Unassembled WGS sequence"/>
</dbReference>
<evidence type="ECO:0000259" key="1">
    <source>
        <dbReference type="PROSITE" id="PS50887"/>
    </source>
</evidence>
<proteinExistence type="predicted"/>
<dbReference type="CDD" id="cd01949">
    <property type="entry name" value="GGDEF"/>
    <property type="match status" value="1"/>
</dbReference>
<dbReference type="InterPro" id="IPR003018">
    <property type="entry name" value="GAF"/>
</dbReference>
<dbReference type="Gene3D" id="3.30.70.270">
    <property type="match status" value="1"/>
</dbReference>
<evidence type="ECO:0000313" key="2">
    <source>
        <dbReference type="EMBL" id="RMH93384.1"/>
    </source>
</evidence>
<gene>
    <name evidence="2" type="ORF">EBB59_05765</name>
</gene>
<feature type="domain" description="GGDEF" evidence="1">
    <location>
        <begin position="231"/>
        <end position="328"/>
    </location>
</feature>
<sequence>MSQLLPFGAVDGASEDYECQRQAALDRYDVVDTPPEQSFDDLVTLAQMVIGASSSMVSLIDGDRQWFKARRGCESCETPRTIAFCDHAIRRPGTLMEVPDTLADPRFAQNPLVIGETGFRFYAGMPILSADGYPLGTICVFDTKPRQLDDAGRQVLMVLARQVQQLLELRRHLKVQQVQLEWQERDQAKLQRQHEALQQQSRRDALTGLLNRAALGELMAQPQAINRFSQSGYSLMLIDIDHFKRINDSRGHLEGDHVLRVVAKVVRRNIRQGDVAVRYGGEEILLALPDTGLQDARQMAERIRLAVRALPERVTVSIGVSAQARGAA</sequence>
<dbReference type="RefSeq" id="WP_122101188.1">
    <property type="nucleotide sequence ID" value="NZ_RFLY01000006.1"/>
</dbReference>
<protein>
    <submittedName>
        <fullName evidence="2">Sensor domain-containing diguanylate cyclase</fullName>
    </submittedName>
</protein>
<dbReference type="SMART" id="SM00065">
    <property type="entry name" value="GAF"/>
    <property type="match status" value="1"/>
</dbReference>
<reference evidence="2 3" key="1">
    <citation type="submission" date="2018-10" db="EMBL/GenBank/DDBJ databases">
        <title>Proposal of Lysobacter pythonis sp. nov. isolated from royal pythons (Python regius).</title>
        <authorList>
            <person name="Hans-Juergen B."/>
            <person name="Huptas C."/>
            <person name="Sandra B."/>
            <person name="Igor L."/>
            <person name="Joachim S."/>
            <person name="Siegfried S."/>
            <person name="Mareike W."/>
            <person name="Peter K."/>
        </authorList>
    </citation>
    <scope>NUCLEOTIDE SEQUENCE [LARGE SCALE GENOMIC DNA]</scope>
    <source>
        <strain evidence="2 3">4284/11</strain>
    </source>
</reference>
<dbReference type="PANTHER" id="PTHR43102:SF2">
    <property type="entry name" value="GAF DOMAIN-CONTAINING PROTEIN"/>
    <property type="match status" value="1"/>
</dbReference>
<dbReference type="InterPro" id="IPR029016">
    <property type="entry name" value="GAF-like_dom_sf"/>
</dbReference>
<dbReference type="SMART" id="SM00267">
    <property type="entry name" value="GGDEF"/>
    <property type="match status" value="1"/>
</dbReference>
<dbReference type="Pfam" id="PF01590">
    <property type="entry name" value="GAF"/>
    <property type="match status" value="1"/>
</dbReference>
<comment type="caution">
    <text evidence="2">The sequence shown here is derived from an EMBL/GenBank/DDBJ whole genome shotgun (WGS) entry which is preliminary data.</text>
</comment>
<dbReference type="SUPFAM" id="SSF55781">
    <property type="entry name" value="GAF domain-like"/>
    <property type="match status" value="1"/>
</dbReference>
<dbReference type="Gene3D" id="3.30.450.40">
    <property type="match status" value="1"/>
</dbReference>
<dbReference type="NCBIfam" id="TIGR00254">
    <property type="entry name" value="GGDEF"/>
    <property type="match status" value="1"/>
</dbReference>
<dbReference type="InterPro" id="IPR000160">
    <property type="entry name" value="GGDEF_dom"/>
</dbReference>
<evidence type="ECO:0000313" key="3">
    <source>
        <dbReference type="Proteomes" id="UP000275012"/>
    </source>
</evidence>